<protein>
    <recommendedName>
        <fullName evidence="2">UPF0250 protein SAMN05216262_101385</fullName>
    </recommendedName>
</protein>
<dbReference type="HAMAP" id="MF_00659">
    <property type="entry name" value="UPF0250"/>
    <property type="match status" value="1"/>
</dbReference>
<dbReference type="GO" id="GO:0005829">
    <property type="term" value="C:cytosol"/>
    <property type="evidence" value="ECO:0007669"/>
    <property type="project" value="TreeGrafter"/>
</dbReference>
<dbReference type="EMBL" id="FOBI01000001">
    <property type="protein sequence ID" value="SEK44854.1"/>
    <property type="molecule type" value="Genomic_DNA"/>
</dbReference>
<comment type="similarity">
    <text evidence="1 2">Belongs to the UPF0250 family.</text>
</comment>
<evidence type="ECO:0000256" key="2">
    <source>
        <dbReference type="HAMAP-Rule" id="MF_00659"/>
    </source>
</evidence>
<dbReference type="PANTHER" id="PTHR38036:SF1">
    <property type="entry name" value="UPF0250 PROTEIN YBED"/>
    <property type="match status" value="1"/>
</dbReference>
<evidence type="ECO:0000313" key="3">
    <source>
        <dbReference type="EMBL" id="SEK44854.1"/>
    </source>
</evidence>
<accession>A0A1H7H3K7</accession>
<dbReference type="PANTHER" id="PTHR38036">
    <property type="entry name" value="UPF0250 PROTEIN YBED"/>
    <property type="match status" value="1"/>
</dbReference>
<sequence length="87" mass="9765">MKTKFDELLDFPTVLNFKVMGIACDELPDLVVAELQKHTPGDYAPTIKPSSKGNYHSVSVAVTVTSKEHIEKIYKTLNAIEQVRYVL</sequence>
<dbReference type="AlphaFoldDB" id="A0A1H7H3K7"/>
<reference evidence="4" key="1">
    <citation type="submission" date="2016-10" db="EMBL/GenBank/DDBJ databases">
        <authorList>
            <person name="Varghese N."/>
            <person name="Submissions S."/>
        </authorList>
    </citation>
    <scope>NUCLEOTIDE SEQUENCE [LARGE SCALE GENOMIC DNA]</scope>
    <source>
        <strain evidence="4">CGMCC 1.9127</strain>
    </source>
</reference>
<organism evidence="3 4">
    <name type="scientific">Colwellia chukchiensis</name>
    <dbReference type="NCBI Taxonomy" id="641665"/>
    <lineage>
        <taxon>Bacteria</taxon>
        <taxon>Pseudomonadati</taxon>
        <taxon>Pseudomonadota</taxon>
        <taxon>Gammaproteobacteria</taxon>
        <taxon>Alteromonadales</taxon>
        <taxon>Colwelliaceae</taxon>
        <taxon>Colwellia</taxon>
    </lineage>
</organism>
<dbReference type="NCBIfam" id="NF003447">
    <property type="entry name" value="PRK04998.1"/>
    <property type="match status" value="1"/>
</dbReference>
<dbReference type="STRING" id="641665.GCA_002104455_00320"/>
<evidence type="ECO:0000313" key="4">
    <source>
        <dbReference type="Proteomes" id="UP000199297"/>
    </source>
</evidence>
<dbReference type="Pfam" id="PF04359">
    <property type="entry name" value="DUF493"/>
    <property type="match status" value="1"/>
</dbReference>
<dbReference type="RefSeq" id="WP_085282571.1">
    <property type="nucleotide sequence ID" value="NZ_FOBI01000001.1"/>
</dbReference>
<dbReference type="InterPro" id="IPR027471">
    <property type="entry name" value="YbeD-like_sf"/>
</dbReference>
<evidence type="ECO:0000256" key="1">
    <source>
        <dbReference type="ARBA" id="ARBA00008460"/>
    </source>
</evidence>
<keyword evidence="4" id="KW-1185">Reference proteome</keyword>
<dbReference type="SUPFAM" id="SSF117991">
    <property type="entry name" value="YbeD/HP0495-like"/>
    <property type="match status" value="1"/>
</dbReference>
<dbReference type="Gene3D" id="3.30.70.260">
    <property type="match status" value="1"/>
</dbReference>
<proteinExistence type="inferred from homology"/>
<dbReference type="Proteomes" id="UP000199297">
    <property type="component" value="Unassembled WGS sequence"/>
</dbReference>
<name>A0A1H7H3K7_9GAMM</name>
<dbReference type="OrthoDB" id="9793424at2"/>
<gene>
    <name evidence="3" type="ORF">SAMN05216262_101385</name>
</gene>
<dbReference type="InterPro" id="IPR007454">
    <property type="entry name" value="UPF0250_YbeD-like"/>
</dbReference>